<dbReference type="RefSeq" id="WP_028386921.1">
    <property type="nucleotide sequence ID" value="NZ_CAAAHN010000001.1"/>
</dbReference>
<dbReference type="PANTHER" id="PTHR42961:SF2">
    <property type="entry name" value="IRON-SULFUR PROTEIN NUBPL"/>
    <property type="match status" value="1"/>
</dbReference>
<dbReference type="InterPro" id="IPR000808">
    <property type="entry name" value="Mrp-like_CS"/>
</dbReference>
<dbReference type="InterPro" id="IPR033756">
    <property type="entry name" value="YlxH/NBP35"/>
</dbReference>
<keyword evidence="3 6" id="KW-0067">ATP-binding</keyword>
<name>A0A0W0TWN1_9GAMM</name>
<sequence length="358" mass="37484">MNIEARIIDILNTTVCPRFGLTVSDSGMQARLSEEGGQVILKLSAGFPAKPLEETLLPRLREAFARALPDVALSLELETRIRAHATQFPGKGLRGVKNVIAIGSGKGGVGKSTVTLNIACALAGAGARVGVLDADIYGPSIPMMLGSDTLPEASPIGGYVPVSAHGVQAMSIGYMTQPAEALLWRGPMLAKSLLQLLDLSRWDELDYLLIDLPPGTGDIALSLAQKIPLTGAVVVTTPQNVATLDAEKAIRLFEKTGVSVLGVVENMASHLCTNCNHIEAIFGEGGGARIASAHHIPELGQLPLDARIRAQSDSGQPVAATLSDPLAAPFLDAAMKLAVIVAKKPRNMGYGLPEVTVE</sequence>
<dbReference type="PROSITE" id="PS01215">
    <property type="entry name" value="MRP"/>
    <property type="match status" value="1"/>
</dbReference>
<evidence type="ECO:0000313" key="8">
    <source>
        <dbReference type="Proteomes" id="UP000054785"/>
    </source>
</evidence>
<evidence type="ECO:0000256" key="3">
    <source>
        <dbReference type="ARBA" id="ARBA00022840"/>
    </source>
</evidence>
<keyword evidence="2 6" id="KW-0547">Nucleotide-binding</keyword>
<dbReference type="HAMAP" id="MF_02040">
    <property type="entry name" value="Mrp_NBP35"/>
    <property type="match status" value="1"/>
</dbReference>
<comment type="function">
    <text evidence="6">Binds and transfers iron-sulfur (Fe-S) clusters to target apoproteins. Can hydrolyze ATP.</text>
</comment>
<feature type="binding site" evidence="6">
    <location>
        <begin position="105"/>
        <end position="112"/>
    </location>
    <ligand>
        <name>ATP</name>
        <dbReference type="ChEBI" id="CHEBI:30616"/>
    </ligand>
</feature>
<dbReference type="SUPFAM" id="SSF52540">
    <property type="entry name" value="P-loop containing nucleoside triphosphate hydrolases"/>
    <property type="match status" value="1"/>
</dbReference>
<proteinExistence type="inferred from homology"/>
<evidence type="ECO:0000256" key="1">
    <source>
        <dbReference type="ARBA" id="ARBA00022723"/>
    </source>
</evidence>
<dbReference type="PATRIC" id="fig|45065.4.peg.1118"/>
<keyword evidence="1 6" id="KW-0479">Metal-binding</keyword>
<evidence type="ECO:0000256" key="5">
    <source>
        <dbReference type="ARBA" id="ARBA00023014"/>
    </source>
</evidence>
<dbReference type="GO" id="GO:0016226">
    <property type="term" value="P:iron-sulfur cluster assembly"/>
    <property type="evidence" value="ECO:0007669"/>
    <property type="project" value="InterPro"/>
</dbReference>
<dbReference type="Pfam" id="PF10609">
    <property type="entry name" value="ParA"/>
    <property type="match status" value="1"/>
</dbReference>
<keyword evidence="6" id="KW-0378">Hydrolase</keyword>
<comment type="similarity">
    <text evidence="6">Belongs to the Mrp/NBP35 ATP-binding proteins family.</text>
</comment>
<dbReference type="GO" id="GO:0016887">
    <property type="term" value="F:ATP hydrolysis activity"/>
    <property type="evidence" value="ECO:0007669"/>
    <property type="project" value="UniProtKB-UniRule"/>
</dbReference>
<protein>
    <recommendedName>
        <fullName evidence="6">Iron-sulfur cluster carrier protein</fullName>
    </recommendedName>
</protein>
<comment type="subunit">
    <text evidence="6">Homodimer.</text>
</comment>
<dbReference type="InterPro" id="IPR019591">
    <property type="entry name" value="Mrp/NBP35_ATP-bd"/>
</dbReference>
<evidence type="ECO:0000256" key="6">
    <source>
        <dbReference type="HAMAP-Rule" id="MF_02040"/>
    </source>
</evidence>
<evidence type="ECO:0000256" key="2">
    <source>
        <dbReference type="ARBA" id="ARBA00022741"/>
    </source>
</evidence>
<dbReference type="CDD" id="cd02037">
    <property type="entry name" value="Mrp_NBP35"/>
    <property type="match status" value="1"/>
</dbReference>
<reference evidence="7 8" key="1">
    <citation type="submission" date="2015-11" db="EMBL/GenBank/DDBJ databases">
        <title>Genomic analysis of 38 Legionella species identifies large and diverse effector repertoires.</title>
        <authorList>
            <person name="Burstein D."/>
            <person name="Amaro F."/>
            <person name="Zusman T."/>
            <person name="Lifshitz Z."/>
            <person name="Cohen O."/>
            <person name="Gilbert J.A."/>
            <person name="Pupko T."/>
            <person name="Shuman H.A."/>
            <person name="Segal G."/>
        </authorList>
    </citation>
    <scope>NUCLEOTIDE SEQUENCE [LARGE SCALE GENOMIC DNA]</scope>
    <source>
        <strain evidence="7 8">ATCC 49504</strain>
    </source>
</reference>
<organism evidence="7 8">
    <name type="scientific">Legionella geestiana</name>
    <dbReference type="NCBI Taxonomy" id="45065"/>
    <lineage>
        <taxon>Bacteria</taxon>
        <taxon>Pseudomonadati</taxon>
        <taxon>Pseudomonadota</taxon>
        <taxon>Gammaproteobacteria</taxon>
        <taxon>Legionellales</taxon>
        <taxon>Legionellaceae</taxon>
        <taxon>Legionella</taxon>
    </lineage>
</organism>
<dbReference type="AlphaFoldDB" id="A0A0W0TWN1"/>
<dbReference type="InterPro" id="IPR027417">
    <property type="entry name" value="P-loop_NTPase"/>
</dbReference>
<dbReference type="PANTHER" id="PTHR42961">
    <property type="entry name" value="IRON-SULFUR PROTEIN NUBPL"/>
    <property type="match status" value="1"/>
</dbReference>
<dbReference type="GO" id="GO:0005524">
    <property type="term" value="F:ATP binding"/>
    <property type="evidence" value="ECO:0007669"/>
    <property type="project" value="UniProtKB-UniRule"/>
</dbReference>
<dbReference type="FunFam" id="3.40.50.300:FF:001119">
    <property type="entry name" value="Iron-sulfur cluster carrier protein"/>
    <property type="match status" value="1"/>
</dbReference>
<dbReference type="OrthoDB" id="9809679at2"/>
<dbReference type="EMBL" id="LNYC01000037">
    <property type="protein sequence ID" value="KTD00131.1"/>
    <property type="molecule type" value="Genomic_DNA"/>
</dbReference>
<dbReference type="GO" id="GO:0140663">
    <property type="term" value="F:ATP-dependent FeS chaperone activity"/>
    <property type="evidence" value="ECO:0007669"/>
    <property type="project" value="InterPro"/>
</dbReference>
<comment type="caution">
    <text evidence="7">The sequence shown here is derived from an EMBL/GenBank/DDBJ whole genome shotgun (WGS) entry which is preliminary data.</text>
</comment>
<dbReference type="Gene3D" id="3.40.50.300">
    <property type="entry name" value="P-loop containing nucleotide triphosphate hydrolases"/>
    <property type="match status" value="1"/>
</dbReference>
<dbReference type="GO" id="GO:0051539">
    <property type="term" value="F:4 iron, 4 sulfur cluster binding"/>
    <property type="evidence" value="ECO:0007669"/>
    <property type="project" value="TreeGrafter"/>
</dbReference>
<keyword evidence="8" id="KW-1185">Reference proteome</keyword>
<dbReference type="GO" id="GO:0046872">
    <property type="term" value="F:metal ion binding"/>
    <property type="evidence" value="ECO:0007669"/>
    <property type="project" value="UniProtKB-KW"/>
</dbReference>
<evidence type="ECO:0000256" key="4">
    <source>
        <dbReference type="ARBA" id="ARBA00023004"/>
    </source>
</evidence>
<dbReference type="InterPro" id="IPR044304">
    <property type="entry name" value="NUBPL-like"/>
</dbReference>
<dbReference type="STRING" id="45065.Lgee_1043"/>
<accession>A0A0W0TWN1</accession>
<keyword evidence="5 6" id="KW-0411">Iron-sulfur</keyword>
<dbReference type="Proteomes" id="UP000054785">
    <property type="component" value="Unassembled WGS sequence"/>
</dbReference>
<evidence type="ECO:0000313" key="7">
    <source>
        <dbReference type="EMBL" id="KTD00131.1"/>
    </source>
</evidence>
<keyword evidence="4 6" id="KW-0408">Iron</keyword>
<gene>
    <name evidence="7" type="primary">mrp</name>
    <name evidence="7" type="ORF">Lgee_1043</name>
</gene>